<evidence type="ECO:0000256" key="2">
    <source>
        <dbReference type="SAM" id="SignalP"/>
    </source>
</evidence>
<feature type="chain" id="PRO_5005465753" evidence="2">
    <location>
        <begin position="22"/>
        <end position="400"/>
    </location>
</feature>
<dbReference type="EMBL" id="CP012333">
    <property type="protein sequence ID" value="AKU94905.1"/>
    <property type="molecule type" value="Genomic_DNA"/>
</dbReference>
<evidence type="ECO:0000313" key="3">
    <source>
        <dbReference type="EMBL" id="AKU94905.1"/>
    </source>
</evidence>
<dbReference type="OrthoDB" id="8093255at2"/>
<dbReference type="PROSITE" id="PS51257">
    <property type="entry name" value="PROKAR_LIPOPROTEIN"/>
    <property type="match status" value="1"/>
</dbReference>
<feature type="signal peptide" evidence="2">
    <location>
        <begin position="1"/>
        <end position="21"/>
    </location>
</feature>
<feature type="region of interest" description="Disordered" evidence="1">
    <location>
        <begin position="28"/>
        <end position="54"/>
    </location>
</feature>
<dbReference type="Proteomes" id="UP000064967">
    <property type="component" value="Chromosome"/>
</dbReference>
<sequence length="400" mass="41049">MKRQVMALAGMLSAATCTLMASCAANDDAEPPKGDTSTLPEAAPGSDAGNDADADVDVGAGCNGAAWCMVPTSVSPLSVLKAIWGTGKNDIWAAGSGGAIAHYDGTTWSTIPSGVKHTFNAIWGSSPNDVYLVAAADAIFHTTGANGASATLTPLPVKGLGVEGTRIHAIWGTSPADVRLGSDYYDYLDLEANERLGSQFVLSKDDKGDGGGARASGWSPVPFATGDQPDTLISSIWGSSSTDIWMAASQWNVPGREAVMFHGQAARGGLGLTEVDSQSSSPLESIHGTSSTDVWAVGAGGTIRHFGAGNSRWQLVDSPTTETLHAVWASAPNDVWAVGDKGTIIHYDGKTFAASSAELPQGRTPTLYGIWGSGPNDVWIVGDAIVLHYTGPSGSTGGTP</sequence>
<proteinExistence type="predicted"/>
<keyword evidence="4" id="KW-1185">Reference proteome</keyword>
<reference evidence="3 4" key="1">
    <citation type="submission" date="2015-08" db="EMBL/GenBank/DDBJ databases">
        <authorList>
            <person name="Babu N.S."/>
            <person name="Beckwith C.J."/>
            <person name="Beseler K.G."/>
            <person name="Brison A."/>
            <person name="Carone J.V."/>
            <person name="Caskin T.P."/>
            <person name="Diamond M."/>
            <person name="Durham M.E."/>
            <person name="Foxe J.M."/>
            <person name="Go M."/>
            <person name="Henderson B.A."/>
            <person name="Jones I.B."/>
            <person name="McGettigan J.A."/>
            <person name="Micheletti S.J."/>
            <person name="Nasrallah M.E."/>
            <person name="Ortiz D."/>
            <person name="Piller C.R."/>
            <person name="Privatt S.R."/>
            <person name="Schneider S.L."/>
            <person name="Sharp S."/>
            <person name="Smith T.C."/>
            <person name="Stanton J.D."/>
            <person name="Ullery H.E."/>
            <person name="Wilson R.J."/>
            <person name="Serrano M.G."/>
            <person name="Buck G."/>
            <person name="Lee V."/>
            <person name="Wang Y."/>
            <person name="Carvalho R."/>
            <person name="Voegtly L."/>
            <person name="Shi R."/>
            <person name="Duckworth R."/>
            <person name="Johnson A."/>
            <person name="Loviza R."/>
            <person name="Walstead R."/>
            <person name="Shah Z."/>
            <person name="Kiflezghi M."/>
            <person name="Wade K."/>
            <person name="Ball S.L."/>
            <person name="Bradley K.W."/>
            <person name="Asai D.J."/>
            <person name="Bowman C.A."/>
            <person name="Russell D.A."/>
            <person name="Pope W.H."/>
            <person name="Jacobs-Sera D."/>
            <person name="Hendrix R.W."/>
            <person name="Hatfull G.F."/>
        </authorList>
    </citation>
    <scope>NUCLEOTIDE SEQUENCE [LARGE SCALE GENOMIC DNA]</scope>
    <source>
        <strain evidence="3 4">DSM 27648</strain>
    </source>
</reference>
<keyword evidence="2" id="KW-0732">Signal</keyword>
<dbReference type="STRING" id="1391654.AKJ09_01569"/>
<evidence type="ECO:0000313" key="4">
    <source>
        <dbReference type="Proteomes" id="UP000064967"/>
    </source>
</evidence>
<protein>
    <submittedName>
        <fullName evidence="3">Type IV fimbrial biogenesis protein PilY1</fullName>
    </submittedName>
</protein>
<dbReference type="AlphaFoldDB" id="A0A0K1PMY6"/>
<dbReference type="SMART" id="SM00706">
    <property type="entry name" value="TECPR"/>
    <property type="match status" value="2"/>
</dbReference>
<dbReference type="RefSeq" id="WP_146646442.1">
    <property type="nucleotide sequence ID" value="NZ_CP012333.1"/>
</dbReference>
<dbReference type="KEGG" id="llu:AKJ09_01569"/>
<organism evidence="3 4">
    <name type="scientific">Labilithrix luteola</name>
    <dbReference type="NCBI Taxonomy" id="1391654"/>
    <lineage>
        <taxon>Bacteria</taxon>
        <taxon>Pseudomonadati</taxon>
        <taxon>Myxococcota</taxon>
        <taxon>Polyangia</taxon>
        <taxon>Polyangiales</taxon>
        <taxon>Labilitrichaceae</taxon>
        <taxon>Labilithrix</taxon>
    </lineage>
</organism>
<dbReference type="InterPro" id="IPR006624">
    <property type="entry name" value="Beta-propeller_rpt_TECPR"/>
</dbReference>
<gene>
    <name evidence="3" type="ORF">AKJ09_01569</name>
</gene>
<name>A0A0K1PMY6_9BACT</name>
<evidence type="ECO:0000256" key="1">
    <source>
        <dbReference type="SAM" id="MobiDB-lite"/>
    </source>
</evidence>
<accession>A0A0K1PMY6</accession>